<reference evidence="2" key="1">
    <citation type="submission" date="2017-03" db="EMBL/GenBank/DDBJ databases">
        <authorList>
            <consortium name="AG Boll"/>
        </authorList>
    </citation>
    <scope>NUCLEOTIDE SEQUENCE [LARGE SCALE GENOMIC DNA]</scope>
    <source>
        <strain evidence="2">Chol</strain>
    </source>
</reference>
<feature type="region of interest" description="Disordered" evidence="1">
    <location>
        <begin position="175"/>
        <end position="196"/>
    </location>
</feature>
<dbReference type="EMBL" id="LT837803">
    <property type="protein sequence ID" value="SMB21098.1"/>
    <property type="molecule type" value="Genomic_DNA"/>
</dbReference>
<sequence>MDDRCEIEDMPLENHLAALVMLLTVSSIHGPTSAKLAAVRSHLRKAARQPGLSMPLRNALEQSLAIWTTVECHPASDQRAGLRDARCRPFRALTVAFHASSINFSPLQGEHHVPLHRPARQGSARTWPRPARLVAQDDAGSQPAAGPAWRAQGCLEEVRVRSAAAGKAEAALQLWPDGETVAPRRRRRQEGARRDR</sequence>
<dbReference type="AlphaFoldDB" id="A0A7Z7HNT8"/>
<evidence type="ECO:0000313" key="3">
    <source>
        <dbReference type="Proteomes" id="UP000242886"/>
    </source>
</evidence>
<keyword evidence="3" id="KW-1185">Reference proteome</keyword>
<proteinExistence type="predicted"/>
<evidence type="ECO:0000313" key="2">
    <source>
        <dbReference type="EMBL" id="SMB21098.1"/>
    </source>
</evidence>
<protein>
    <submittedName>
        <fullName evidence="2">Uncharacterized protein</fullName>
    </submittedName>
</protein>
<accession>A0A7Z7HNT8</accession>
<name>A0A7Z7HNT8_9PROT</name>
<evidence type="ECO:0000256" key="1">
    <source>
        <dbReference type="SAM" id="MobiDB-lite"/>
    </source>
</evidence>
<dbReference type="Proteomes" id="UP000242886">
    <property type="component" value="Chromosome SDENCHOL"/>
</dbReference>
<gene>
    <name evidence="2" type="ORF">SDENCHOL_10107</name>
</gene>
<organism evidence="2 3">
    <name type="scientific">Sterolibacterium denitrificans</name>
    <dbReference type="NCBI Taxonomy" id="157592"/>
    <lineage>
        <taxon>Bacteria</taxon>
        <taxon>Pseudomonadati</taxon>
        <taxon>Pseudomonadota</taxon>
        <taxon>Betaproteobacteria</taxon>
        <taxon>Nitrosomonadales</taxon>
        <taxon>Sterolibacteriaceae</taxon>
        <taxon>Sterolibacterium</taxon>
    </lineage>
</organism>